<evidence type="ECO:0000313" key="3">
    <source>
        <dbReference type="Proteomes" id="UP000622890"/>
    </source>
</evidence>
<dbReference type="GO" id="GO:0015689">
    <property type="term" value="P:molybdate ion transport"/>
    <property type="evidence" value="ECO:0007669"/>
    <property type="project" value="TreeGrafter"/>
</dbReference>
<dbReference type="InterPro" id="IPR050682">
    <property type="entry name" value="ModA/WtpA"/>
</dbReference>
<dbReference type="RefSeq" id="WP_200597607.1">
    <property type="nucleotide sequence ID" value="NZ_JAEPBG010000020.1"/>
</dbReference>
<protein>
    <submittedName>
        <fullName evidence="2">Substrate-binding domain-containing protein</fullName>
    </submittedName>
</protein>
<reference evidence="2" key="1">
    <citation type="submission" date="2021-01" db="EMBL/GenBank/DDBJ databases">
        <title>Genome sequence of strain Noviherbaspirillum sp. DKR-6.</title>
        <authorList>
            <person name="Chaudhary D.K."/>
        </authorList>
    </citation>
    <scope>NUCLEOTIDE SEQUENCE</scope>
    <source>
        <strain evidence="2">DKR-6</strain>
    </source>
</reference>
<dbReference type="GO" id="GO:0030973">
    <property type="term" value="F:molybdate ion binding"/>
    <property type="evidence" value="ECO:0007669"/>
    <property type="project" value="TreeGrafter"/>
</dbReference>
<organism evidence="2 3">
    <name type="scientific">Noviherbaspirillum pedocola</name>
    <dbReference type="NCBI Taxonomy" id="2801341"/>
    <lineage>
        <taxon>Bacteria</taxon>
        <taxon>Pseudomonadati</taxon>
        <taxon>Pseudomonadota</taxon>
        <taxon>Betaproteobacteria</taxon>
        <taxon>Burkholderiales</taxon>
        <taxon>Oxalobacteraceae</taxon>
        <taxon>Noviherbaspirillum</taxon>
    </lineage>
</organism>
<dbReference type="AlphaFoldDB" id="A0A934T411"/>
<dbReference type="Gene3D" id="3.40.190.10">
    <property type="entry name" value="Periplasmic binding protein-like II"/>
    <property type="match status" value="2"/>
</dbReference>
<accession>A0A934T411</accession>
<dbReference type="PANTHER" id="PTHR30632:SF11">
    <property type="entry name" value="BLR4797 PROTEIN"/>
    <property type="match status" value="1"/>
</dbReference>
<keyword evidence="1" id="KW-0732">Signal</keyword>
<feature type="signal peptide" evidence="1">
    <location>
        <begin position="1"/>
        <end position="41"/>
    </location>
</feature>
<comment type="caution">
    <text evidence="2">The sequence shown here is derived from an EMBL/GenBank/DDBJ whole genome shotgun (WGS) entry which is preliminary data.</text>
</comment>
<dbReference type="EMBL" id="JAEPBG010000020">
    <property type="protein sequence ID" value="MBK4738413.1"/>
    <property type="molecule type" value="Genomic_DNA"/>
</dbReference>
<keyword evidence="3" id="KW-1185">Reference proteome</keyword>
<feature type="chain" id="PRO_5036770033" evidence="1">
    <location>
        <begin position="42"/>
        <end position="271"/>
    </location>
</feature>
<dbReference type="SUPFAM" id="SSF53850">
    <property type="entry name" value="Periplasmic binding protein-like II"/>
    <property type="match status" value="1"/>
</dbReference>
<evidence type="ECO:0000313" key="2">
    <source>
        <dbReference type="EMBL" id="MBK4738413.1"/>
    </source>
</evidence>
<dbReference type="Proteomes" id="UP000622890">
    <property type="component" value="Unassembled WGS sequence"/>
</dbReference>
<dbReference type="PANTHER" id="PTHR30632">
    <property type="entry name" value="MOLYBDATE-BINDING PERIPLASMIC PROTEIN"/>
    <property type="match status" value="1"/>
</dbReference>
<sequence length="271" mass="28428">MRRWRVRAFAGAHRFIGVHVLHAWRACAALALCCAMQHTLAADLKLYAAAGVKAPLERIARDFEASGGGHVTLVFDTAGGAEERFLADRGASALVTSAVRVHAAQDAGRLRDGATAVIGATVGGLAVPRGAVKPDISDARHLRDALLAAPRIALSDPARGATVGRHFLGVIEALGIRDAVMKKVVLAPNGVETMRLVEEGRADLGVTQISEILQADPACLLGPFAAPYDLATDYALWMPADAPAAMRAFAALATSPAERARLRADGLRPPE</sequence>
<gene>
    <name evidence="2" type="ORF">JJB74_27640</name>
</gene>
<name>A0A934T411_9BURK</name>
<proteinExistence type="predicted"/>
<dbReference type="Pfam" id="PF13531">
    <property type="entry name" value="SBP_bac_11"/>
    <property type="match status" value="1"/>
</dbReference>
<evidence type="ECO:0000256" key="1">
    <source>
        <dbReference type="SAM" id="SignalP"/>
    </source>
</evidence>